<accession>A0A167LKP0</accession>
<name>A0A167LKP0_9GAMM</name>
<dbReference type="PATRIC" id="fig|1365248.3.peg.1549"/>
<reference evidence="1 2" key="1">
    <citation type="submission" date="2013-07" db="EMBL/GenBank/DDBJ databases">
        <title>Comparative Genomic and Metabolomic Analysis of Twelve Strains of Pseudoalteromonas luteoviolacea.</title>
        <authorList>
            <person name="Vynne N.G."/>
            <person name="Mansson M."/>
            <person name="Gram L."/>
        </authorList>
    </citation>
    <scope>NUCLEOTIDE SEQUENCE [LARGE SCALE GENOMIC DNA]</scope>
    <source>
        <strain evidence="1 2">CPMOR-1</strain>
    </source>
</reference>
<dbReference type="RefSeq" id="WP_063367355.1">
    <property type="nucleotide sequence ID" value="NZ_AUYC01000020.1"/>
</dbReference>
<dbReference type="EMBL" id="AUYC01000020">
    <property type="protein sequence ID" value="KZN64740.1"/>
    <property type="molecule type" value="Genomic_DNA"/>
</dbReference>
<sequence length="107" mass="11835">MKSPTGLFLFVITCFLILSSYLNLAFHNKYIYEVNGDGISDGVVADVDGDIDAVIADTDLDGEADSVMIDLTIINKKDFTMFNKIKETAFKNFTDEEVNSQLGVNLK</sequence>
<evidence type="ECO:0000313" key="1">
    <source>
        <dbReference type="EMBL" id="KZN64740.1"/>
    </source>
</evidence>
<gene>
    <name evidence="1" type="ORF">N473_13185</name>
</gene>
<dbReference type="AlphaFoldDB" id="A0A167LKP0"/>
<evidence type="ECO:0000313" key="2">
    <source>
        <dbReference type="Proteomes" id="UP000076486"/>
    </source>
</evidence>
<proteinExistence type="predicted"/>
<organism evidence="1 2">
    <name type="scientific">Pseudoalteromonas luteoviolacea CPMOR-1</name>
    <dbReference type="NCBI Taxonomy" id="1365248"/>
    <lineage>
        <taxon>Bacteria</taxon>
        <taxon>Pseudomonadati</taxon>
        <taxon>Pseudomonadota</taxon>
        <taxon>Gammaproteobacteria</taxon>
        <taxon>Alteromonadales</taxon>
        <taxon>Pseudoalteromonadaceae</taxon>
        <taxon>Pseudoalteromonas</taxon>
    </lineage>
</organism>
<protein>
    <submittedName>
        <fullName evidence="1">Uncharacterized protein</fullName>
    </submittedName>
</protein>
<comment type="caution">
    <text evidence="1">The sequence shown here is derived from an EMBL/GenBank/DDBJ whole genome shotgun (WGS) entry which is preliminary data.</text>
</comment>
<dbReference type="Proteomes" id="UP000076486">
    <property type="component" value="Unassembled WGS sequence"/>
</dbReference>